<evidence type="ECO:0000313" key="1">
    <source>
        <dbReference type="EMBL" id="KAA0036816.1"/>
    </source>
</evidence>
<evidence type="ECO:0000313" key="3">
    <source>
        <dbReference type="Proteomes" id="UP000321393"/>
    </source>
</evidence>
<dbReference type="EMBL" id="SSTE01019218">
    <property type="protein sequence ID" value="KAA0036816.1"/>
    <property type="molecule type" value="Genomic_DNA"/>
</dbReference>
<reference evidence="3 4" key="1">
    <citation type="submission" date="2019-08" db="EMBL/GenBank/DDBJ databases">
        <title>Draft genome sequences of two oriental melons (Cucumis melo L. var makuwa).</title>
        <authorList>
            <person name="Kwon S.-Y."/>
        </authorList>
    </citation>
    <scope>NUCLEOTIDE SEQUENCE [LARGE SCALE GENOMIC DNA]</scope>
    <source>
        <strain evidence="4">cv. Chang Bougi</strain>
        <strain evidence="3">cv. SW 3</strain>
        <tissue evidence="1">Leaf</tissue>
    </source>
</reference>
<accession>A0A5A7T3X3</accession>
<dbReference type="Proteomes" id="UP000321947">
    <property type="component" value="Unassembled WGS sequence"/>
</dbReference>
<name>A0A5A7T3X3_CUCMM</name>
<sequence>MELECTNDQLRTIAEWPAHVLANDNNMQQEFFRILREMTKLTSLDRALLQRQLLSCMDDIWGFILMLEDEREGFCRVILQDISR</sequence>
<protein>
    <submittedName>
        <fullName evidence="1">Retrotransposon protein</fullName>
    </submittedName>
</protein>
<dbReference type="Proteomes" id="UP000321393">
    <property type="component" value="Unassembled WGS sequence"/>
</dbReference>
<dbReference type="EMBL" id="SSTD01020080">
    <property type="protein sequence ID" value="TYJ95884.1"/>
    <property type="molecule type" value="Genomic_DNA"/>
</dbReference>
<gene>
    <name evidence="2" type="ORF">E5676_scaffold110G001810</name>
    <name evidence="1" type="ORF">E6C27_scaffold20G001120</name>
</gene>
<evidence type="ECO:0000313" key="4">
    <source>
        <dbReference type="Proteomes" id="UP000321947"/>
    </source>
</evidence>
<dbReference type="AlphaFoldDB" id="A0A5A7T3X3"/>
<comment type="caution">
    <text evidence="1">The sequence shown here is derived from an EMBL/GenBank/DDBJ whole genome shotgun (WGS) entry which is preliminary data.</text>
</comment>
<evidence type="ECO:0000313" key="2">
    <source>
        <dbReference type="EMBL" id="TYJ95884.1"/>
    </source>
</evidence>
<proteinExistence type="predicted"/>
<organism evidence="1 3">
    <name type="scientific">Cucumis melo var. makuwa</name>
    <name type="common">Oriental melon</name>
    <dbReference type="NCBI Taxonomy" id="1194695"/>
    <lineage>
        <taxon>Eukaryota</taxon>
        <taxon>Viridiplantae</taxon>
        <taxon>Streptophyta</taxon>
        <taxon>Embryophyta</taxon>
        <taxon>Tracheophyta</taxon>
        <taxon>Spermatophyta</taxon>
        <taxon>Magnoliopsida</taxon>
        <taxon>eudicotyledons</taxon>
        <taxon>Gunneridae</taxon>
        <taxon>Pentapetalae</taxon>
        <taxon>rosids</taxon>
        <taxon>fabids</taxon>
        <taxon>Cucurbitales</taxon>
        <taxon>Cucurbitaceae</taxon>
        <taxon>Benincaseae</taxon>
        <taxon>Cucumis</taxon>
    </lineage>
</organism>